<dbReference type="Proteomes" id="UP000292702">
    <property type="component" value="Unassembled WGS sequence"/>
</dbReference>
<reference evidence="1 2" key="1">
    <citation type="submission" date="2018-11" db="EMBL/GenBank/DDBJ databases">
        <title>Genome assembly of Steccherinum ochraceum LE-BIN_3174, the white-rot fungus of the Steccherinaceae family (The Residual Polyporoid clade, Polyporales, Basidiomycota).</title>
        <authorList>
            <person name="Fedorova T.V."/>
            <person name="Glazunova O.A."/>
            <person name="Landesman E.O."/>
            <person name="Moiseenko K.V."/>
            <person name="Psurtseva N.V."/>
            <person name="Savinova O.S."/>
            <person name="Shakhova N.V."/>
            <person name="Tyazhelova T.V."/>
            <person name="Vasina D.V."/>
        </authorList>
    </citation>
    <scope>NUCLEOTIDE SEQUENCE [LARGE SCALE GENOMIC DNA]</scope>
    <source>
        <strain evidence="1 2">LE-BIN_3174</strain>
    </source>
</reference>
<evidence type="ECO:0000313" key="2">
    <source>
        <dbReference type="Proteomes" id="UP000292702"/>
    </source>
</evidence>
<organism evidence="1 2">
    <name type="scientific">Steccherinum ochraceum</name>
    <dbReference type="NCBI Taxonomy" id="92696"/>
    <lineage>
        <taxon>Eukaryota</taxon>
        <taxon>Fungi</taxon>
        <taxon>Dikarya</taxon>
        <taxon>Basidiomycota</taxon>
        <taxon>Agaricomycotina</taxon>
        <taxon>Agaricomycetes</taxon>
        <taxon>Polyporales</taxon>
        <taxon>Steccherinaceae</taxon>
        <taxon>Steccherinum</taxon>
    </lineage>
</organism>
<evidence type="ECO:0008006" key="3">
    <source>
        <dbReference type="Google" id="ProtNLM"/>
    </source>
</evidence>
<name>A0A4R0RL94_9APHY</name>
<proteinExistence type="predicted"/>
<feature type="non-terminal residue" evidence="1">
    <location>
        <position position="525"/>
    </location>
</feature>
<evidence type="ECO:0000313" key="1">
    <source>
        <dbReference type="EMBL" id="TCD69480.1"/>
    </source>
</evidence>
<comment type="caution">
    <text evidence="1">The sequence shown here is derived from an EMBL/GenBank/DDBJ whole genome shotgun (WGS) entry which is preliminary data.</text>
</comment>
<dbReference type="EMBL" id="RWJN01000041">
    <property type="protein sequence ID" value="TCD69480.1"/>
    <property type="molecule type" value="Genomic_DNA"/>
</dbReference>
<protein>
    <recommendedName>
        <fullName evidence="3">F-box domain-containing protein</fullName>
    </recommendedName>
</protein>
<keyword evidence="2" id="KW-1185">Reference proteome</keyword>
<dbReference type="OrthoDB" id="2802287at2759"/>
<sequence length="525" mass="58157">MPALYCRAVIDFDQTRGVAVFGNAFGELAVCDLSSSDPESLEACFKPLAIPALNRPEENILSTTEPILYEGRLSFPSLDATSQFALAENGAGDEPDVIPDCVLRRMQGRFLDMAWVIARVYHYYGPITPLGRLWDRLGDVDYFLVGGLIIGFAAFSASSSDAIRRGLATEDILVRILCMLSSSDIVSMRKSCQEVNRISRTKQLWLVVFQRELLRDAITYPLAQYVRSLDDLSAHETECLVVQILRHRRNRKISAVPGSVVRFDQVKSVTWVKILQGSWLIVASSDRSASSISLWKVADVLSHAAQAKPVAEASLPAPVCGGTVDVQDDSITISISLSCDRAVFDMDQTRGIIVVGNAFGELGLCDLSGSSPESLEGCFRALSLPQVAQEDILRGPSEPISYHGEYSFPLVDAAAGSTRETLTPVPDMADDWVIHRPVSPFKTSQMQGTFIDLAWILAHVYHYYGSVQPLGELEASGECREYFLIGGILVELDFEFLDNIRIWRVSWEDRLAENYDLETCYTLTW</sequence>
<gene>
    <name evidence="1" type="ORF">EIP91_007606</name>
</gene>
<dbReference type="AlphaFoldDB" id="A0A4R0RL94"/>
<accession>A0A4R0RL94</accession>